<reference evidence="3" key="1">
    <citation type="journal article" date="2019" name="Int. J. Syst. Evol. Microbiol.">
        <title>The Global Catalogue of Microorganisms (GCM) 10K type strain sequencing project: providing services to taxonomists for standard genome sequencing and annotation.</title>
        <authorList>
            <consortium name="The Broad Institute Genomics Platform"/>
            <consortium name="The Broad Institute Genome Sequencing Center for Infectious Disease"/>
            <person name="Wu L."/>
            <person name="Ma J."/>
        </authorList>
    </citation>
    <scope>NUCLEOTIDE SEQUENCE [LARGE SCALE GENOMIC DNA]</scope>
    <source>
        <strain evidence="3">JCM 12696</strain>
    </source>
</reference>
<dbReference type="Gene3D" id="1.50.10.10">
    <property type="match status" value="1"/>
</dbReference>
<sequence>MTPAGIDRRALVTRHNPVFRAAHPVDVLTVGNGDIAMTVDVSGLQTFPAHHELRPDPSRVPHTGMDGLPPQRSRPFAKDDFQIPLRTQSSWGWYATRGRRDYRMDETMTSYASHRGAVAYPDRMGLLRAGDAIPEELEAGAWLSFNPRRLHLGRLTLDTSGDLAPLTEPAQLGDVRTALDLYSGLATARYLFEGVPVVVRTAVDPESDTLAVRIESDLLRRGLGIAWVFDDQKDDLTAFEHPPRETVRWERPEPRRWTAVRAVESSEYVVELTTTGSLESAEDRRVRFTTDRGTLDVAVALGETSVAPPKGVDAVFDAAARWWSSFWESAAALSFEGSTDPRAPELERRVVLSQYLTAVNCAGASPPQESGLVYNTWNGKFHLEMHWLHGAHFPMWGRGHLLERSIGWYHKALPAARATAARQGYRGARWPKQTDLSGRESPSSIGAFLIWQQPHIIYLLELLYRERPSSAFLEEHYVLVEATAAFMADFVAEVDGCFELGPPVIPAQESYMGRRSTNANPTFELSYWAWALRVANRWRERLQREQSARWEDVSRRMRSPARLEDGTYAALSTPPYLLRTDHPSMLMAYGWLPPGPLIDKGLMEATFDGVRQNWDPQSTWGWDYPILAMTATELGDLGRAIESLLVDSPKNVFVANGHNPQMRGFLSVYLPSNGALLAAVARMARAHSRGHDLPTGWAMRWEGFPPDSF</sequence>
<accession>A0ABP4FC55</accession>
<evidence type="ECO:0000313" key="2">
    <source>
        <dbReference type="EMBL" id="GAA1162096.1"/>
    </source>
</evidence>
<dbReference type="RefSeq" id="WP_344272850.1">
    <property type="nucleotide sequence ID" value="NZ_BAAAKV010000013.1"/>
</dbReference>
<name>A0ABP4FC55_9ACTN</name>
<gene>
    <name evidence="2" type="ORF">GCM10009654_18400</name>
</gene>
<dbReference type="InterPro" id="IPR012341">
    <property type="entry name" value="6hp_glycosidase-like_sf"/>
</dbReference>
<dbReference type="Proteomes" id="UP001501371">
    <property type="component" value="Unassembled WGS sequence"/>
</dbReference>
<dbReference type="InterPro" id="IPR008928">
    <property type="entry name" value="6-hairpin_glycosidase_sf"/>
</dbReference>
<evidence type="ECO:0008006" key="4">
    <source>
        <dbReference type="Google" id="ProtNLM"/>
    </source>
</evidence>
<feature type="region of interest" description="Disordered" evidence="1">
    <location>
        <begin position="51"/>
        <end position="76"/>
    </location>
</feature>
<proteinExistence type="predicted"/>
<evidence type="ECO:0000256" key="1">
    <source>
        <dbReference type="SAM" id="MobiDB-lite"/>
    </source>
</evidence>
<evidence type="ECO:0000313" key="3">
    <source>
        <dbReference type="Proteomes" id="UP001501371"/>
    </source>
</evidence>
<keyword evidence="3" id="KW-1185">Reference proteome</keyword>
<dbReference type="SUPFAM" id="SSF48208">
    <property type="entry name" value="Six-hairpin glycosidases"/>
    <property type="match status" value="1"/>
</dbReference>
<organism evidence="2 3">
    <name type="scientific">Streptomyces hebeiensis</name>
    <dbReference type="NCBI Taxonomy" id="229486"/>
    <lineage>
        <taxon>Bacteria</taxon>
        <taxon>Bacillati</taxon>
        <taxon>Actinomycetota</taxon>
        <taxon>Actinomycetes</taxon>
        <taxon>Kitasatosporales</taxon>
        <taxon>Streptomycetaceae</taxon>
        <taxon>Streptomyces</taxon>
    </lineage>
</organism>
<comment type="caution">
    <text evidence="2">The sequence shown here is derived from an EMBL/GenBank/DDBJ whole genome shotgun (WGS) entry which is preliminary data.</text>
</comment>
<protein>
    <recommendedName>
        <fullName evidence="4">Glycoside hydrolase family 65</fullName>
    </recommendedName>
</protein>
<dbReference type="EMBL" id="BAAAKV010000013">
    <property type="protein sequence ID" value="GAA1162096.1"/>
    <property type="molecule type" value="Genomic_DNA"/>
</dbReference>